<dbReference type="Pfam" id="PF11917">
    <property type="entry name" value="DUF3435"/>
    <property type="match status" value="1"/>
</dbReference>
<feature type="compositionally biased region" description="Polar residues" evidence="1">
    <location>
        <begin position="1"/>
        <end position="12"/>
    </location>
</feature>
<comment type="caution">
    <text evidence="2">The sequence shown here is derived from an EMBL/GenBank/DDBJ whole genome shotgun (WGS) entry which is preliminary data.</text>
</comment>
<gene>
    <name evidence="2" type="ORF">QBC46DRAFT_453803</name>
</gene>
<evidence type="ECO:0000313" key="2">
    <source>
        <dbReference type="EMBL" id="KAK3934975.1"/>
    </source>
</evidence>
<proteinExistence type="predicted"/>
<organism evidence="2 3">
    <name type="scientific">Diplogelasinospora grovesii</name>
    <dbReference type="NCBI Taxonomy" id="303347"/>
    <lineage>
        <taxon>Eukaryota</taxon>
        <taxon>Fungi</taxon>
        <taxon>Dikarya</taxon>
        <taxon>Ascomycota</taxon>
        <taxon>Pezizomycotina</taxon>
        <taxon>Sordariomycetes</taxon>
        <taxon>Sordariomycetidae</taxon>
        <taxon>Sordariales</taxon>
        <taxon>Diplogelasinosporaceae</taxon>
        <taxon>Diplogelasinospora</taxon>
    </lineage>
</organism>
<reference evidence="3" key="1">
    <citation type="journal article" date="2023" name="Mol. Phylogenet. Evol.">
        <title>Genome-scale phylogeny and comparative genomics of the fungal order Sordariales.</title>
        <authorList>
            <person name="Hensen N."/>
            <person name="Bonometti L."/>
            <person name="Westerberg I."/>
            <person name="Brannstrom I.O."/>
            <person name="Guillou S."/>
            <person name="Cros-Aarteil S."/>
            <person name="Calhoun S."/>
            <person name="Haridas S."/>
            <person name="Kuo A."/>
            <person name="Mondo S."/>
            <person name="Pangilinan J."/>
            <person name="Riley R."/>
            <person name="LaButti K."/>
            <person name="Andreopoulos B."/>
            <person name="Lipzen A."/>
            <person name="Chen C."/>
            <person name="Yan M."/>
            <person name="Daum C."/>
            <person name="Ng V."/>
            <person name="Clum A."/>
            <person name="Steindorff A."/>
            <person name="Ohm R.A."/>
            <person name="Martin F."/>
            <person name="Silar P."/>
            <person name="Natvig D.O."/>
            <person name="Lalanne C."/>
            <person name="Gautier V."/>
            <person name="Ament-Velasquez S.L."/>
            <person name="Kruys A."/>
            <person name="Hutchinson M.I."/>
            <person name="Powell A.J."/>
            <person name="Barry K."/>
            <person name="Miller A.N."/>
            <person name="Grigoriev I.V."/>
            <person name="Debuchy R."/>
            <person name="Gladieux P."/>
            <person name="Hiltunen Thoren M."/>
            <person name="Johannesson H."/>
        </authorList>
    </citation>
    <scope>NUCLEOTIDE SEQUENCE [LARGE SCALE GENOMIC DNA]</scope>
    <source>
        <strain evidence="3">CBS 340.73</strain>
    </source>
</reference>
<dbReference type="AlphaFoldDB" id="A0AAN6MWV8"/>
<dbReference type="Proteomes" id="UP001303473">
    <property type="component" value="Unassembled WGS sequence"/>
</dbReference>
<sequence length="307" mass="34314">MTFAGSETSLNPDSDSDDDSNDSSDDSDDDSSVAEEEAAGISTSYLQLISQYEEEGPTLANRGDSAKAMIRTEQKKWTDPVELRQTNSDKFCTVLIKELHVKDPAAKPFDPDELLKKCHAPTFKGYLKWRCNHSRIKKESSIWIPVVLVPLVGLDSSIKNKSGLYVGDLDLILHHHWVLDQYVLAHERLRVQTAVALILAGATASRPGALIEKLCYKDVEFHIFPPAPGSKRARIGMVLTLRKTKRTAGKLRLKKFGCYEEDTLLRDPLLYIESLAFADGAFKNDFKSPEHIYNLIVLADQPCLILP</sequence>
<dbReference type="PANTHER" id="PTHR37535:SF3">
    <property type="entry name" value="FLUG DOMAIN-CONTAINING PROTEIN"/>
    <property type="match status" value="1"/>
</dbReference>
<dbReference type="EMBL" id="MU853948">
    <property type="protein sequence ID" value="KAK3934975.1"/>
    <property type="molecule type" value="Genomic_DNA"/>
</dbReference>
<keyword evidence="3" id="KW-1185">Reference proteome</keyword>
<evidence type="ECO:0000313" key="3">
    <source>
        <dbReference type="Proteomes" id="UP001303473"/>
    </source>
</evidence>
<feature type="compositionally biased region" description="Acidic residues" evidence="1">
    <location>
        <begin position="14"/>
        <end position="38"/>
    </location>
</feature>
<accession>A0AAN6MWV8</accession>
<name>A0AAN6MWV8_9PEZI</name>
<dbReference type="InterPro" id="IPR021842">
    <property type="entry name" value="DUF3435"/>
</dbReference>
<dbReference type="PANTHER" id="PTHR37535">
    <property type="entry name" value="FLUG DOMAIN PROTEIN"/>
    <property type="match status" value="1"/>
</dbReference>
<protein>
    <submittedName>
        <fullName evidence="2">Uncharacterized protein</fullName>
    </submittedName>
</protein>
<evidence type="ECO:0000256" key="1">
    <source>
        <dbReference type="SAM" id="MobiDB-lite"/>
    </source>
</evidence>
<feature type="region of interest" description="Disordered" evidence="1">
    <location>
        <begin position="1"/>
        <end position="40"/>
    </location>
</feature>